<organism evidence="1 2">
    <name type="scientific">Caerostris extrusa</name>
    <name type="common">Bark spider</name>
    <name type="synonym">Caerostris bankana</name>
    <dbReference type="NCBI Taxonomy" id="172846"/>
    <lineage>
        <taxon>Eukaryota</taxon>
        <taxon>Metazoa</taxon>
        <taxon>Ecdysozoa</taxon>
        <taxon>Arthropoda</taxon>
        <taxon>Chelicerata</taxon>
        <taxon>Arachnida</taxon>
        <taxon>Araneae</taxon>
        <taxon>Araneomorphae</taxon>
        <taxon>Entelegynae</taxon>
        <taxon>Araneoidea</taxon>
        <taxon>Araneidae</taxon>
        <taxon>Caerostris</taxon>
    </lineage>
</organism>
<sequence length="429" mass="50934">MNRIEFFPYAKDLLCTKSLSCYLDLLDPECFSEVKIYSRIQKPITSKIKMLTLQSLASLQLVSSICSQKRVLILLRKCPPFVSLSETLRVKQTKQYKRLERKVAKVLSNIPLPSLLRKQVMSQLLHASQEVLKWIHCHTDNPTLKIKVPRHFVWNLNGSICYKKTAELIVQDESRTIPQRFKMACLYCQEEAIRELWIKMKSNQQKIFYNPKSPEIIKQNHIISYWSYQIQTAPIRWKSEKMFTLAAFDYAVSEGHLEATRFFFELLQGRRRSLLEVYVRKLASKRNYEVYYKFLSTNGVCNLLFYLHNRMDPVDQEDIRQRYPFAFLMSCLSNYRLRDFLDAVGENKRYLTYHHFLLLLKIVFSKHVLRFEDNDYWTIFQELFFVSKTVLRTEPDVGGYTTLALIQQNLYIIQTKKLSLKLIEKIGIY</sequence>
<accession>A0AAV4M7V7</accession>
<comment type="caution">
    <text evidence="1">The sequence shown here is derived from an EMBL/GenBank/DDBJ whole genome shotgun (WGS) entry which is preliminary data.</text>
</comment>
<dbReference type="AlphaFoldDB" id="A0AAV4M7V7"/>
<protein>
    <submittedName>
        <fullName evidence="1">Uncharacterized protein</fullName>
    </submittedName>
</protein>
<evidence type="ECO:0000313" key="1">
    <source>
        <dbReference type="EMBL" id="GIX68506.1"/>
    </source>
</evidence>
<proteinExistence type="predicted"/>
<dbReference type="Proteomes" id="UP001054945">
    <property type="component" value="Unassembled WGS sequence"/>
</dbReference>
<evidence type="ECO:0000313" key="2">
    <source>
        <dbReference type="Proteomes" id="UP001054945"/>
    </source>
</evidence>
<dbReference type="EMBL" id="BPLR01001970">
    <property type="protein sequence ID" value="GIX68506.1"/>
    <property type="molecule type" value="Genomic_DNA"/>
</dbReference>
<reference evidence="1 2" key="1">
    <citation type="submission" date="2021-06" db="EMBL/GenBank/DDBJ databases">
        <title>Caerostris extrusa draft genome.</title>
        <authorList>
            <person name="Kono N."/>
            <person name="Arakawa K."/>
        </authorList>
    </citation>
    <scope>NUCLEOTIDE SEQUENCE [LARGE SCALE GENOMIC DNA]</scope>
</reference>
<name>A0AAV4M7V7_CAEEX</name>
<gene>
    <name evidence="1" type="primary">Wcon_00664</name>
    <name evidence="1" type="ORF">CEXT_800911</name>
</gene>
<keyword evidence="2" id="KW-1185">Reference proteome</keyword>